<evidence type="ECO:0000313" key="1">
    <source>
        <dbReference type="EMBL" id="BDE94827.1"/>
    </source>
</evidence>
<evidence type="ECO:0000313" key="2">
    <source>
        <dbReference type="Proteomes" id="UP001320544"/>
    </source>
</evidence>
<gene>
    <name evidence="1" type="ORF">CE91St30_01600</name>
</gene>
<sequence>MAVRGDTSPSFEAMYSSIASPKEIEESLMGDRSCKAIHSASSTALSRSVPESMRLIRGDKLPSSFLHLKSARYRDPQTDTPLTS</sequence>
<protein>
    <submittedName>
        <fullName evidence="1">Uncharacterized protein</fullName>
    </submittedName>
</protein>
<dbReference type="Proteomes" id="UP001320544">
    <property type="component" value="Chromosome"/>
</dbReference>
<name>A0ABM7WF17_9ACTN</name>
<accession>A0ABM7WF17</accession>
<dbReference type="EMBL" id="AP025564">
    <property type="protein sequence ID" value="BDE94827.1"/>
    <property type="molecule type" value="Genomic_DNA"/>
</dbReference>
<proteinExistence type="predicted"/>
<organism evidence="1 2">
    <name type="scientific">Raoultibacter timonensis</name>
    <dbReference type="NCBI Taxonomy" id="1907662"/>
    <lineage>
        <taxon>Bacteria</taxon>
        <taxon>Bacillati</taxon>
        <taxon>Actinomycetota</taxon>
        <taxon>Coriobacteriia</taxon>
        <taxon>Eggerthellales</taxon>
        <taxon>Eggerthellaceae</taxon>
        <taxon>Raoultibacter</taxon>
    </lineage>
</organism>
<keyword evidence="2" id="KW-1185">Reference proteome</keyword>
<reference evidence="1 2" key="1">
    <citation type="submission" date="2022-01" db="EMBL/GenBank/DDBJ databases">
        <title>Novel bile acid biosynthetic pathways are enriched in the microbiome of centenarians.</title>
        <authorList>
            <person name="Sato Y."/>
            <person name="Atarashi K."/>
            <person name="Plichta R.D."/>
            <person name="Arai Y."/>
            <person name="Sasajima S."/>
            <person name="Kearney M.S."/>
            <person name="Suda W."/>
            <person name="Takeshita K."/>
            <person name="Sasaki T."/>
            <person name="Okamoto S."/>
            <person name="Skelly N.A."/>
            <person name="Okamura Y."/>
            <person name="Vlamakis H."/>
            <person name="Li Y."/>
            <person name="Tanoue T."/>
            <person name="Takei H."/>
            <person name="Nittono H."/>
            <person name="Narushima S."/>
            <person name="Irie J."/>
            <person name="Itoh H."/>
            <person name="Moriya K."/>
            <person name="Sugiura Y."/>
            <person name="Suematsu M."/>
            <person name="Moritoki N."/>
            <person name="Shibata S."/>
            <person name="Littman R.D."/>
            <person name="Fischbach A.M."/>
            <person name="Uwamino Y."/>
            <person name="Inoue T."/>
            <person name="Honda A."/>
            <person name="Hattori M."/>
            <person name="Murai T."/>
            <person name="Xavier J.R."/>
            <person name="Hirose N."/>
            <person name="Honda K."/>
        </authorList>
    </citation>
    <scope>NUCLEOTIDE SEQUENCE [LARGE SCALE GENOMIC DNA]</scope>
    <source>
        <strain evidence="1 2">CE91-St30</strain>
    </source>
</reference>